<gene>
    <name evidence="1" type="ORF">PanWU01x14_002370</name>
</gene>
<proteinExistence type="predicted"/>
<accession>A0A2P5E573</accession>
<evidence type="ECO:0000313" key="1">
    <source>
        <dbReference type="EMBL" id="PON80681.1"/>
    </source>
</evidence>
<evidence type="ECO:0000313" key="2">
    <source>
        <dbReference type="Proteomes" id="UP000237105"/>
    </source>
</evidence>
<protein>
    <submittedName>
        <fullName evidence="1">Uncharacterized protein</fullName>
    </submittedName>
</protein>
<reference evidence="2" key="1">
    <citation type="submission" date="2016-06" db="EMBL/GenBank/DDBJ databases">
        <title>Parallel loss of symbiosis genes in relatives of nitrogen-fixing non-legume Parasponia.</title>
        <authorList>
            <person name="Van Velzen R."/>
            <person name="Holmer R."/>
            <person name="Bu F."/>
            <person name="Rutten L."/>
            <person name="Van Zeijl A."/>
            <person name="Liu W."/>
            <person name="Santuari L."/>
            <person name="Cao Q."/>
            <person name="Sharma T."/>
            <person name="Shen D."/>
            <person name="Roswanjaya Y."/>
            <person name="Wardhani T."/>
            <person name="Kalhor M.S."/>
            <person name="Jansen J."/>
            <person name="Van den Hoogen J."/>
            <person name="Gungor B."/>
            <person name="Hartog M."/>
            <person name="Hontelez J."/>
            <person name="Verver J."/>
            <person name="Yang W.-C."/>
            <person name="Schijlen E."/>
            <person name="Repin R."/>
            <person name="Schilthuizen M."/>
            <person name="Schranz E."/>
            <person name="Heidstra R."/>
            <person name="Miyata K."/>
            <person name="Fedorova E."/>
            <person name="Kohlen W."/>
            <person name="Bisseling T."/>
            <person name="Smit S."/>
            <person name="Geurts R."/>
        </authorList>
    </citation>
    <scope>NUCLEOTIDE SEQUENCE [LARGE SCALE GENOMIC DNA]</scope>
    <source>
        <strain evidence="2">cv. WU1-14</strain>
    </source>
</reference>
<name>A0A2P5E573_PARAD</name>
<dbReference type="OrthoDB" id="10297974at2759"/>
<dbReference type="EMBL" id="JXTB01000001">
    <property type="protein sequence ID" value="PON80681.1"/>
    <property type="molecule type" value="Genomic_DNA"/>
</dbReference>
<comment type="caution">
    <text evidence="1">The sequence shown here is derived from an EMBL/GenBank/DDBJ whole genome shotgun (WGS) entry which is preliminary data.</text>
</comment>
<dbReference type="Proteomes" id="UP000237105">
    <property type="component" value="Unassembled WGS sequence"/>
</dbReference>
<sequence length="59" mass="6548">MALKLKRAWNGAYSWLQCQGEEPRDIAGGRFAVVARVPPLAHEDRSHSLGAGVTRVCKW</sequence>
<organism evidence="1 2">
    <name type="scientific">Parasponia andersonii</name>
    <name type="common">Sponia andersonii</name>
    <dbReference type="NCBI Taxonomy" id="3476"/>
    <lineage>
        <taxon>Eukaryota</taxon>
        <taxon>Viridiplantae</taxon>
        <taxon>Streptophyta</taxon>
        <taxon>Embryophyta</taxon>
        <taxon>Tracheophyta</taxon>
        <taxon>Spermatophyta</taxon>
        <taxon>Magnoliopsida</taxon>
        <taxon>eudicotyledons</taxon>
        <taxon>Gunneridae</taxon>
        <taxon>Pentapetalae</taxon>
        <taxon>rosids</taxon>
        <taxon>fabids</taxon>
        <taxon>Rosales</taxon>
        <taxon>Cannabaceae</taxon>
        <taxon>Parasponia</taxon>
    </lineage>
</organism>
<keyword evidence="2" id="KW-1185">Reference proteome</keyword>
<dbReference type="AlphaFoldDB" id="A0A2P5E573"/>